<reference evidence="1 2" key="1">
    <citation type="submission" date="2019-05" db="EMBL/GenBank/DDBJ databases">
        <title>Another draft genome of Portunus trituberculatus and its Hox gene families provides insights of decapod evolution.</title>
        <authorList>
            <person name="Jeong J.-H."/>
            <person name="Song I."/>
            <person name="Kim S."/>
            <person name="Choi T."/>
            <person name="Kim D."/>
            <person name="Ryu S."/>
            <person name="Kim W."/>
        </authorList>
    </citation>
    <scope>NUCLEOTIDE SEQUENCE [LARGE SCALE GENOMIC DNA]</scope>
    <source>
        <tissue evidence="1">Muscle</tissue>
    </source>
</reference>
<evidence type="ECO:0000313" key="1">
    <source>
        <dbReference type="EMBL" id="MPC77137.1"/>
    </source>
</evidence>
<keyword evidence="2" id="KW-1185">Reference proteome</keyword>
<evidence type="ECO:0000313" key="2">
    <source>
        <dbReference type="Proteomes" id="UP000324222"/>
    </source>
</evidence>
<protein>
    <submittedName>
        <fullName evidence="1">Uncharacterized protein</fullName>
    </submittedName>
</protein>
<dbReference type="Proteomes" id="UP000324222">
    <property type="component" value="Unassembled WGS sequence"/>
</dbReference>
<sequence>MCRVVGPQLFGLPASDANHHRSYRSSEDEGNTWDIAWNVPGEHHGNGNSKQHQCNAPQSVNLVQSNYHIENLPYRSFYRDRTHSIHPLQRSGAGRISGQTDWRDNSGLLLCVLYRPTTQGRFALDFLPEELDRQCKSVLILGDLNHVTFPTHEGEGLLDHVLSDLPLPDGNRLVVVGGLRAPVTW</sequence>
<name>A0A5B7I6K9_PORTR</name>
<proteinExistence type="predicted"/>
<organism evidence="1 2">
    <name type="scientific">Portunus trituberculatus</name>
    <name type="common">Swimming crab</name>
    <name type="synonym">Neptunus trituberculatus</name>
    <dbReference type="NCBI Taxonomy" id="210409"/>
    <lineage>
        <taxon>Eukaryota</taxon>
        <taxon>Metazoa</taxon>
        <taxon>Ecdysozoa</taxon>
        <taxon>Arthropoda</taxon>
        <taxon>Crustacea</taxon>
        <taxon>Multicrustacea</taxon>
        <taxon>Malacostraca</taxon>
        <taxon>Eumalacostraca</taxon>
        <taxon>Eucarida</taxon>
        <taxon>Decapoda</taxon>
        <taxon>Pleocyemata</taxon>
        <taxon>Brachyura</taxon>
        <taxon>Eubrachyura</taxon>
        <taxon>Portunoidea</taxon>
        <taxon>Portunidae</taxon>
        <taxon>Portuninae</taxon>
        <taxon>Portunus</taxon>
    </lineage>
</organism>
<dbReference type="EMBL" id="VSRR010045091">
    <property type="protein sequence ID" value="MPC77137.1"/>
    <property type="molecule type" value="Genomic_DNA"/>
</dbReference>
<comment type="caution">
    <text evidence="1">The sequence shown here is derived from an EMBL/GenBank/DDBJ whole genome shotgun (WGS) entry which is preliminary data.</text>
</comment>
<dbReference type="AlphaFoldDB" id="A0A5B7I6K9"/>
<gene>
    <name evidence="1" type="ORF">E2C01_071583</name>
</gene>
<accession>A0A5B7I6K9</accession>